<sequence length="244" mass="27562">MIVMDAKGDRIQVLIRSDHTVKWKQLLKEDMTCVINNDIIGVVHEINNYQSKSDGKKIVVSLKLRDLGYKVEIYVRGGDAKYRFVFWDNGCANIIGKIAEEMCKSMLEDGEDDPMVYPDELGSLLNKKVAFRVKVQPNFSQTSIHKLDTNESFYTHIVNDYINCENQSKPQSPKVVPSEINPQLSSNHSMYACGENEHDFNSDVTLVKVNSLVSRDVDLDSDILGATQYSGTKLPKKVKIEPSN</sequence>
<dbReference type="AlphaFoldDB" id="A0A9D5A7G1"/>
<dbReference type="Gene3D" id="2.40.50.140">
    <property type="entry name" value="Nucleic acid-binding proteins"/>
    <property type="match status" value="1"/>
</dbReference>
<evidence type="ECO:0000313" key="2">
    <source>
        <dbReference type="Proteomes" id="UP001058974"/>
    </source>
</evidence>
<dbReference type="Gramene" id="Psat06G0182600-T1">
    <property type="protein sequence ID" value="KAI5395390.1"/>
    <property type="gene ID" value="KIW84_061826"/>
</dbReference>
<name>A0A9D5A7G1_PEA</name>
<dbReference type="InterPro" id="IPR012340">
    <property type="entry name" value="NA-bd_OB-fold"/>
</dbReference>
<accession>A0A9D5A7G1</accession>
<keyword evidence="2" id="KW-1185">Reference proteome</keyword>
<organism evidence="1 2">
    <name type="scientific">Pisum sativum</name>
    <name type="common">Garden pea</name>
    <name type="synonym">Lathyrus oleraceus</name>
    <dbReference type="NCBI Taxonomy" id="3888"/>
    <lineage>
        <taxon>Eukaryota</taxon>
        <taxon>Viridiplantae</taxon>
        <taxon>Streptophyta</taxon>
        <taxon>Embryophyta</taxon>
        <taxon>Tracheophyta</taxon>
        <taxon>Spermatophyta</taxon>
        <taxon>Magnoliopsida</taxon>
        <taxon>eudicotyledons</taxon>
        <taxon>Gunneridae</taxon>
        <taxon>Pentapetalae</taxon>
        <taxon>rosids</taxon>
        <taxon>fabids</taxon>
        <taxon>Fabales</taxon>
        <taxon>Fabaceae</taxon>
        <taxon>Papilionoideae</taxon>
        <taxon>50 kb inversion clade</taxon>
        <taxon>NPAAA clade</taxon>
        <taxon>Hologalegina</taxon>
        <taxon>IRL clade</taxon>
        <taxon>Fabeae</taxon>
        <taxon>Lathyrus</taxon>
    </lineage>
</organism>
<protein>
    <submittedName>
        <fullName evidence="1">Uncharacterized protein</fullName>
    </submittedName>
</protein>
<evidence type="ECO:0000313" key="1">
    <source>
        <dbReference type="EMBL" id="KAI5395390.1"/>
    </source>
</evidence>
<reference evidence="1 2" key="1">
    <citation type="journal article" date="2022" name="Nat. Genet.">
        <title>Improved pea reference genome and pan-genome highlight genomic features and evolutionary characteristics.</title>
        <authorList>
            <person name="Yang T."/>
            <person name="Liu R."/>
            <person name="Luo Y."/>
            <person name="Hu S."/>
            <person name="Wang D."/>
            <person name="Wang C."/>
            <person name="Pandey M.K."/>
            <person name="Ge S."/>
            <person name="Xu Q."/>
            <person name="Li N."/>
            <person name="Li G."/>
            <person name="Huang Y."/>
            <person name="Saxena R.K."/>
            <person name="Ji Y."/>
            <person name="Li M."/>
            <person name="Yan X."/>
            <person name="He Y."/>
            <person name="Liu Y."/>
            <person name="Wang X."/>
            <person name="Xiang C."/>
            <person name="Varshney R.K."/>
            <person name="Ding H."/>
            <person name="Gao S."/>
            <person name="Zong X."/>
        </authorList>
    </citation>
    <scope>NUCLEOTIDE SEQUENCE [LARGE SCALE GENOMIC DNA]</scope>
    <source>
        <strain evidence="1 2">cv. Zhongwan 6</strain>
    </source>
</reference>
<dbReference type="Proteomes" id="UP001058974">
    <property type="component" value="Chromosome 6"/>
</dbReference>
<proteinExistence type="predicted"/>
<dbReference type="EMBL" id="JAMSHJ010000006">
    <property type="protein sequence ID" value="KAI5395390.1"/>
    <property type="molecule type" value="Genomic_DNA"/>
</dbReference>
<gene>
    <name evidence="1" type="ORF">KIW84_061826</name>
</gene>
<comment type="caution">
    <text evidence="1">The sequence shown here is derived from an EMBL/GenBank/DDBJ whole genome shotgun (WGS) entry which is preliminary data.</text>
</comment>